<name>A0AA39QUJ5_9LECA</name>
<organism evidence="1 2">
    <name type="scientific">Cladonia borealis</name>
    <dbReference type="NCBI Taxonomy" id="184061"/>
    <lineage>
        <taxon>Eukaryota</taxon>
        <taxon>Fungi</taxon>
        <taxon>Dikarya</taxon>
        <taxon>Ascomycota</taxon>
        <taxon>Pezizomycotina</taxon>
        <taxon>Lecanoromycetes</taxon>
        <taxon>OSLEUM clade</taxon>
        <taxon>Lecanoromycetidae</taxon>
        <taxon>Lecanorales</taxon>
        <taxon>Lecanorineae</taxon>
        <taxon>Cladoniaceae</taxon>
        <taxon>Cladonia</taxon>
    </lineage>
</organism>
<protein>
    <submittedName>
        <fullName evidence="1">Uncharacterized protein</fullName>
    </submittedName>
</protein>
<gene>
    <name evidence="1" type="ORF">JMJ35_008957</name>
</gene>
<evidence type="ECO:0000313" key="2">
    <source>
        <dbReference type="Proteomes" id="UP001166286"/>
    </source>
</evidence>
<dbReference type="AlphaFoldDB" id="A0AA39QUJ5"/>
<proteinExistence type="predicted"/>
<sequence>MALSLNGQSFSPYELQVACAIRRYVCNSPAHVVDDEVIGFIISYRRHGFGQAPVDCRNLVWTVQHSHTDQCRTYFADVVNNRAYWEHEARQLYDNWLGASCKGAQRFSAQRPIGEYL</sequence>
<dbReference type="Proteomes" id="UP001166286">
    <property type="component" value="Unassembled WGS sequence"/>
</dbReference>
<dbReference type="EMBL" id="JAFEKC020000020">
    <property type="protein sequence ID" value="KAK0508681.1"/>
    <property type="molecule type" value="Genomic_DNA"/>
</dbReference>
<reference evidence="1" key="1">
    <citation type="submission" date="2023-03" db="EMBL/GenBank/DDBJ databases">
        <title>Complete genome of Cladonia borealis.</title>
        <authorList>
            <person name="Park H."/>
        </authorList>
    </citation>
    <scope>NUCLEOTIDE SEQUENCE</scope>
    <source>
        <strain evidence="1">ANT050790</strain>
    </source>
</reference>
<evidence type="ECO:0000313" key="1">
    <source>
        <dbReference type="EMBL" id="KAK0508681.1"/>
    </source>
</evidence>
<accession>A0AA39QUJ5</accession>
<comment type="caution">
    <text evidence="1">The sequence shown here is derived from an EMBL/GenBank/DDBJ whole genome shotgun (WGS) entry which is preliminary data.</text>
</comment>
<keyword evidence="2" id="KW-1185">Reference proteome</keyword>